<dbReference type="InterPro" id="IPR041078">
    <property type="entry name" value="Plavaka"/>
</dbReference>
<organism evidence="2 3">
    <name type="scientific">Neolentinus lepideus HHB14362 ss-1</name>
    <dbReference type="NCBI Taxonomy" id="1314782"/>
    <lineage>
        <taxon>Eukaryota</taxon>
        <taxon>Fungi</taxon>
        <taxon>Dikarya</taxon>
        <taxon>Basidiomycota</taxon>
        <taxon>Agaricomycotina</taxon>
        <taxon>Agaricomycetes</taxon>
        <taxon>Gloeophyllales</taxon>
        <taxon>Gloeophyllaceae</taxon>
        <taxon>Neolentinus</taxon>
    </lineage>
</organism>
<protein>
    <recommendedName>
        <fullName evidence="4">C2H2-type domain-containing protein</fullName>
    </recommendedName>
</protein>
<evidence type="ECO:0000256" key="1">
    <source>
        <dbReference type="SAM" id="MobiDB-lite"/>
    </source>
</evidence>
<evidence type="ECO:0008006" key="4">
    <source>
        <dbReference type="Google" id="ProtNLM"/>
    </source>
</evidence>
<feature type="region of interest" description="Disordered" evidence="1">
    <location>
        <begin position="43"/>
        <end position="75"/>
    </location>
</feature>
<evidence type="ECO:0000313" key="3">
    <source>
        <dbReference type="Proteomes" id="UP000076761"/>
    </source>
</evidence>
<name>A0A165NWF4_9AGAM</name>
<keyword evidence="3" id="KW-1185">Reference proteome</keyword>
<proteinExistence type="predicted"/>
<dbReference type="AlphaFoldDB" id="A0A165NWF4"/>
<dbReference type="OrthoDB" id="2418900at2759"/>
<reference evidence="2 3" key="1">
    <citation type="journal article" date="2016" name="Mol. Biol. Evol.">
        <title>Comparative Genomics of Early-Diverging Mushroom-Forming Fungi Provides Insights into the Origins of Lignocellulose Decay Capabilities.</title>
        <authorList>
            <person name="Nagy L.G."/>
            <person name="Riley R."/>
            <person name="Tritt A."/>
            <person name="Adam C."/>
            <person name="Daum C."/>
            <person name="Floudas D."/>
            <person name="Sun H."/>
            <person name="Yadav J.S."/>
            <person name="Pangilinan J."/>
            <person name="Larsson K.H."/>
            <person name="Matsuura K."/>
            <person name="Barry K."/>
            <person name="Labutti K."/>
            <person name="Kuo R."/>
            <person name="Ohm R.A."/>
            <person name="Bhattacharya S.S."/>
            <person name="Shirouzu T."/>
            <person name="Yoshinaga Y."/>
            <person name="Martin F.M."/>
            <person name="Grigoriev I.V."/>
            <person name="Hibbett D.S."/>
        </authorList>
    </citation>
    <scope>NUCLEOTIDE SEQUENCE [LARGE SCALE GENOMIC DNA]</scope>
    <source>
        <strain evidence="2 3">HHB14362 ss-1</strain>
    </source>
</reference>
<dbReference type="Proteomes" id="UP000076761">
    <property type="component" value="Unassembled WGS sequence"/>
</dbReference>
<dbReference type="InParanoid" id="A0A165NWF4"/>
<evidence type="ECO:0000313" key="2">
    <source>
        <dbReference type="EMBL" id="KZT20201.1"/>
    </source>
</evidence>
<gene>
    <name evidence="2" type="ORF">NEOLEDRAFT_1182726</name>
</gene>
<accession>A0A165NWF4</accession>
<feature type="compositionally biased region" description="Polar residues" evidence="1">
    <location>
        <begin position="63"/>
        <end position="75"/>
    </location>
</feature>
<dbReference type="Pfam" id="PF18759">
    <property type="entry name" value="Plavaka"/>
    <property type="match status" value="1"/>
</dbReference>
<sequence length="967" mass="110525">MSSSSIFRCGYCSKALPTRPGVSRHIANTPACRRRWQIDITKTHLRSDTADAPAPLAFGEEPQNASDVEDMSSSHPGLACIENPSKRVHLEEVPDDEYDRNDTGRWAEEFTEKPIATSLGTSQTEFEVLKQMQEREGLAPWAPFESEDEWGLAQWLIKNVRHSQIEEYLKLPITRDRIQPSFTSSHSFFKRIDELPTGPEWTCEIMGVTGDRTDENGLYMKEKLEIWHRDPVECIKDLMRNPAFRNVLAYAPARIYADKFGRKRVFDEAWTANWWWDTQRKLPPGAVVAPVILSSDKTQLSLHSGDKSAWPVYLTIGNIAKHVCRQPSARATVLVGYIPTSKLECFAEKYRSLAGYRLFHECMRSILKPLIAAGKEGAVMVCADGHLRRVHPILAAYVADYPEQCLVACCKQNRCPKCIVDPKERGSPVLSVLRSQASTTIVLEKVVNGIKDPRAESEGLHPVWKPFWVDFPFTDIFTCFTPDILHQLHKGVFKDHLVSWICELATDPEIDERFKAMSGYPGLRHFAKGITSISQWTGNEHCQMARVFIAICAGSVDNRVTKAAMHLLDFIYYAQYQRHTSETLALMQQALDGFHQVKDVFIQYMVCKDFNIPKFHALLHYIQAIQSLGSADGYNTESPERLHIEYAKKAYRASNKRDYEIQMARWLQRQEAVARRASYIEWATGRLDFTLGVDLDVDTDEDPEDDDREEWEEYKELHRVSRLPDISADSRNLLESGVRMARKCPYPTTSIDKLEQEYGAVEFLPALGSFLVQAFPTLKIAPKRSDVFDVYKTALVPLPPNYHLPESSLKFTRVHATPLQRARDARRPDKPAQFNTVLVVEDKDERKADPRGIRGLRVAEVRVIFMLPPELRGSHQAEPLAYVHWFRPLHLLDPVTNMFKLARSTRHSQPNTSIIPLRAIIRTCHLVPKFASAAVRNSWSTEEGSELLLNKYIDHHLFDMLRPHVYT</sequence>
<dbReference type="EMBL" id="KV425624">
    <property type="protein sequence ID" value="KZT20201.1"/>
    <property type="molecule type" value="Genomic_DNA"/>
</dbReference>